<evidence type="ECO:0000259" key="1">
    <source>
        <dbReference type="Pfam" id="PF14033"/>
    </source>
</evidence>
<sequence length="156" mass="17823">MSHENIVCTGLYIVDRDHAISGGDLLFKRAFYSHEAVEIFMGVTRDRPVITDRVIASGLLPLGRLATDSGRMIVYPNSHVHKVSRMVNQGNTVAKSRIVIFFLVDPGLRMLCTLDVAPQQLIVSREEAEMHRLSLMEERKNHKQDWNIREIELCEH</sequence>
<proteinExistence type="predicted"/>
<feature type="domain" description="DUF4246" evidence="1">
    <location>
        <begin position="3"/>
        <end position="121"/>
    </location>
</feature>
<name>A0A7S1XG14_9RHOD</name>
<dbReference type="EMBL" id="HBGH01013722">
    <property type="protein sequence ID" value="CAD9235581.1"/>
    <property type="molecule type" value="Transcribed_RNA"/>
</dbReference>
<dbReference type="PANTHER" id="PTHR33119:SF1">
    <property type="entry name" value="FE2OG DIOXYGENASE DOMAIN-CONTAINING PROTEIN"/>
    <property type="match status" value="1"/>
</dbReference>
<protein>
    <recommendedName>
        <fullName evidence="1">DUF4246 domain-containing protein</fullName>
    </recommendedName>
</protein>
<organism evidence="2">
    <name type="scientific">Compsopogon caeruleus</name>
    <dbReference type="NCBI Taxonomy" id="31354"/>
    <lineage>
        <taxon>Eukaryota</taxon>
        <taxon>Rhodophyta</taxon>
        <taxon>Compsopogonophyceae</taxon>
        <taxon>Compsopogonales</taxon>
        <taxon>Compsopogonaceae</taxon>
        <taxon>Compsopogon</taxon>
    </lineage>
</organism>
<dbReference type="Pfam" id="PF14033">
    <property type="entry name" value="DUF4246"/>
    <property type="match status" value="1"/>
</dbReference>
<reference evidence="2" key="1">
    <citation type="submission" date="2021-01" db="EMBL/GenBank/DDBJ databases">
        <authorList>
            <person name="Corre E."/>
            <person name="Pelletier E."/>
            <person name="Niang G."/>
            <person name="Scheremetjew M."/>
            <person name="Finn R."/>
            <person name="Kale V."/>
            <person name="Holt S."/>
            <person name="Cochrane G."/>
            <person name="Meng A."/>
            <person name="Brown T."/>
            <person name="Cohen L."/>
        </authorList>
    </citation>
    <scope>NUCLEOTIDE SEQUENCE</scope>
    <source>
        <strain evidence="2">SAG 36.94</strain>
    </source>
</reference>
<evidence type="ECO:0000313" key="2">
    <source>
        <dbReference type="EMBL" id="CAD9235581.1"/>
    </source>
</evidence>
<gene>
    <name evidence="2" type="ORF">CCAE0312_LOCUS7672</name>
</gene>
<dbReference type="AlphaFoldDB" id="A0A7S1XG14"/>
<dbReference type="PANTHER" id="PTHR33119">
    <property type="entry name" value="IFI3P"/>
    <property type="match status" value="1"/>
</dbReference>
<dbReference type="InterPro" id="IPR049192">
    <property type="entry name" value="DUF4246_C"/>
</dbReference>
<accession>A0A7S1XG14</accession>
<dbReference type="InterPro" id="IPR025340">
    <property type="entry name" value="DUF4246"/>
</dbReference>